<proteinExistence type="predicted"/>
<protein>
    <submittedName>
        <fullName evidence="1">Uncharacterized protein</fullName>
    </submittedName>
</protein>
<evidence type="ECO:0000313" key="1">
    <source>
        <dbReference type="EMBL" id="KAK3356874.1"/>
    </source>
</evidence>
<keyword evidence="2" id="KW-1185">Reference proteome</keyword>
<dbReference type="Proteomes" id="UP001275084">
    <property type="component" value="Unassembled WGS sequence"/>
</dbReference>
<comment type="caution">
    <text evidence="1">The sequence shown here is derived from an EMBL/GenBank/DDBJ whole genome shotgun (WGS) entry which is preliminary data.</text>
</comment>
<name>A0AAJ0HLC2_9PEZI</name>
<accession>A0AAJ0HLC2</accession>
<reference evidence="1" key="2">
    <citation type="submission" date="2023-06" db="EMBL/GenBank/DDBJ databases">
        <authorList>
            <consortium name="Lawrence Berkeley National Laboratory"/>
            <person name="Haridas S."/>
            <person name="Hensen N."/>
            <person name="Bonometti L."/>
            <person name="Westerberg I."/>
            <person name="Brannstrom I.O."/>
            <person name="Guillou S."/>
            <person name="Cros-Aarteil S."/>
            <person name="Calhoun S."/>
            <person name="Kuo A."/>
            <person name="Mondo S."/>
            <person name="Pangilinan J."/>
            <person name="Riley R."/>
            <person name="Labutti K."/>
            <person name="Andreopoulos B."/>
            <person name="Lipzen A."/>
            <person name="Chen C."/>
            <person name="Yanf M."/>
            <person name="Daum C."/>
            <person name="Ng V."/>
            <person name="Clum A."/>
            <person name="Steindorff A."/>
            <person name="Ohm R."/>
            <person name="Martin F."/>
            <person name="Silar P."/>
            <person name="Natvig D."/>
            <person name="Lalanne C."/>
            <person name="Gautier V."/>
            <person name="Ament-Velasquez S.L."/>
            <person name="Kruys A."/>
            <person name="Hutchinson M.I."/>
            <person name="Powell A.J."/>
            <person name="Barry K."/>
            <person name="Miller A.N."/>
            <person name="Grigoriev I.V."/>
            <person name="Debuchy R."/>
            <person name="Gladieux P."/>
            <person name="Thoren M.H."/>
            <person name="Johannesson H."/>
        </authorList>
    </citation>
    <scope>NUCLEOTIDE SEQUENCE</scope>
    <source>
        <strain evidence="1">CBS 955.72</strain>
    </source>
</reference>
<dbReference type="AlphaFoldDB" id="A0AAJ0HLC2"/>
<gene>
    <name evidence="1" type="ORF">B0T25DRAFT_516421</name>
</gene>
<organism evidence="1 2">
    <name type="scientific">Lasiosphaeria hispida</name>
    <dbReference type="NCBI Taxonomy" id="260671"/>
    <lineage>
        <taxon>Eukaryota</taxon>
        <taxon>Fungi</taxon>
        <taxon>Dikarya</taxon>
        <taxon>Ascomycota</taxon>
        <taxon>Pezizomycotina</taxon>
        <taxon>Sordariomycetes</taxon>
        <taxon>Sordariomycetidae</taxon>
        <taxon>Sordariales</taxon>
        <taxon>Lasiosphaeriaceae</taxon>
        <taxon>Lasiosphaeria</taxon>
    </lineage>
</organism>
<evidence type="ECO:0000313" key="2">
    <source>
        <dbReference type="Proteomes" id="UP001275084"/>
    </source>
</evidence>
<reference evidence="1" key="1">
    <citation type="journal article" date="2023" name="Mol. Phylogenet. Evol.">
        <title>Genome-scale phylogeny and comparative genomics of the fungal order Sordariales.</title>
        <authorList>
            <person name="Hensen N."/>
            <person name="Bonometti L."/>
            <person name="Westerberg I."/>
            <person name="Brannstrom I.O."/>
            <person name="Guillou S."/>
            <person name="Cros-Aarteil S."/>
            <person name="Calhoun S."/>
            <person name="Haridas S."/>
            <person name="Kuo A."/>
            <person name="Mondo S."/>
            <person name="Pangilinan J."/>
            <person name="Riley R."/>
            <person name="LaButti K."/>
            <person name="Andreopoulos B."/>
            <person name="Lipzen A."/>
            <person name="Chen C."/>
            <person name="Yan M."/>
            <person name="Daum C."/>
            <person name="Ng V."/>
            <person name="Clum A."/>
            <person name="Steindorff A."/>
            <person name="Ohm R.A."/>
            <person name="Martin F."/>
            <person name="Silar P."/>
            <person name="Natvig D.O."/>
            <person name="Lalanne C."/>
            <person name="Gautier V."/>
            <person name="Ament-Velasquez S.L."/>
            <person name="Kruys A."/>
            <person name="Hutchinson M.I."/>
            <person name="Powell A.J."/>
            <person name="Barry K."/>
            <person name="Miller A.N."/>
            <person name="Grigoriev I.V."/>
            <person name="Debuchy R."/>
            <person name="Gladieux P."/>
            <person name="Hiltunen Thoren M."/>
            <person name="Johannesson H."/>
        </authorList>
    </citation>
    <scope>NUCLEOTIDE SEQUENCE</scope>
    <source>
        <strain evidence="1">CBS 955.72</strain>
    </source>
</reference>
<sequence length="169" mass="18318">MESEGAARIGISAAYITTQQRAEVASTHFNCYLSIDGKPMNLGDLNAETVSHLKIPAENLNITIHSTWFPGQYSMVVITIFATDIPAMRDAIGTITIKGTSITSCTHHSHVGRENVASALKTFCGSIEQAANFPHEIVQLDLQCSKVNLAIHDQIFNALCCTPSRSRSV</sequence>
<dbReference type="EMBL" id="JAUIQD010000003">
    <property type="protein sequence ID" value="KAK3356874.1"/>
    <property type="molecule type" value="Genomic_DNA"/>
</dbReference>